<comment type="caution">
    <text evidence="5">The sequence shown here is derived from an EMBL/GenBank/DDBJ whole genome shotgun (WGS) entry which is preliminary data.</text>
</comment>
<gene>
    <name evidence="5" type="ORF">MVEN_02484500</name>
</gene>
<reference evidence="5" key="1">
    <citation type="submission" date="2020-05" db="EMBL/GenBank/DDBJ databases">
        <title>Mycena genomes resolve the evolution of fungal bioluminescence.</title>
        <authorList>
            <person name="Tsai I.J."/>
        </authorList>
    </citation>
    <scope>NUCLEOTIDE SEQUENCE</scope>
    <source>
        <strain evidence="5">CCC161011</strain>
    </source>
</reference>
<evidence type="ECO:0000313" key="6">
    <source>
        <dbReference type="Proteomes" id="UP000620124"/>
    </source>
</evidence>
<dbReference type="OrthoDB" id="7668193at2759"/>
<dbReference type="Proteomes" id="UP000620124">
    <property type="component" value="Unassembled WGS sequence"/>
</dbReference>
<dbReference type="SUPFAM" id="SSF50978">
    <property type="entry name" value="WD40 repeat-like"/>
    <property type="match status" value="1"/>
</dbReference>
<keyword evidence="6" id="KW-1185">Reference proteome</keyword>
<comment type="similarity">
    <text evidence="3">Belongs to the WD repeat ASA1 family.</text>
</comment>
<sequence length="426" mass="46941">MVDWKEKHNFVCLAAAFMSSPPVAPTHLIRSHSSDVTALFFSADNERLYSGDASGRVVVTSTRSLRPIVSWLAHTDSILGVEEWGTRIITHSRDHKLHVWTRVEDLPASARVGGSAALSELPTPMLCYSLDVNALNYCRFSLLPSASSPDEALIALPNLVESSEADVWALPSKQRIHASVGTERTQPMFSLGGREGMRTGLIMSLHLFRASPPPESPSSQAAELRLVCAYEDGSVALRRFVGSAGHPETSVEGRGWEVIWKCKLHVEAIMAMRVSRDNRLALTVSADHLVGRYDLVAEAKNADGEADASPGSVYRTSHPGNGCIAIRDDGRVCAIGGWDGRFSTTLLHQEPETTWDAAVSQKWVPGRRVCAVGGCGYDDARGCRRRRRRRREEMTTEELEARGRWLVVGAKDHRVSFWTLISFEKP</sequence>
<evidence type="ECO:0000256" key="4">
    <source>
        <dbReference type="ARBA" id="ARBA00040563"/>
    </source>
</evidence>
<dbReference type="PANTHER" id="PTHR19854">
    <property type="entry name" value="TRANSDUCIN BETA-LIKE 3"/>
    <property type="match status" value="1"/>
</dbReference>
<dbReference type="InterPro" id="IPR015943">
    <property type="entry name" value="WD40/YVTN_repeat-like_dom_sf"/>
</dbReference>
<accession>A0A8H6WXK4</accession>
<dbReference type="Gene3D" id="2.130.10.10">
    <property type="entry name" value="YVTN repeat-like/Quinoprotein amine dehydrogenase"/>
    <property type="match status" value="2"/>
</dbReference>
<organism evidence="5 6">
    <name type="scientific">Mycena venus</name>
    <dbReference type="NCBI Taxonomy" id="2733690"/>
    <lineage>
        <taxon>Eukaryota</taxon>
        <taxon>Fungi</taxon>
        <taxon>Dikarya</taxon>
        <taxon>Basidiomycota</taxon>
        <taxon>Agaricomycotina</taxon>
        <taxon>Agaricomycetes</taxon>
        <taxon>Agaricomycetidae</taxon>
        <taxon>Agaricales</taxon>
        <taxon>Marasmiineae</taxon>
        <taxon>Mycenaceae</taxon>
        <taxon>Mycena</taxon>
    </lineage>
</organism>
<dbReference type="InterPro" id="IPR036322">
    <property type="entry name" value="WD40_repeat_dom_sf"/>
</dbReference>
<evidence type="ECO:0000256" key="2">
    <source>
        <dbReference type="ARBA" id="ARBA00022737"/>
    </source>
</evidence>
<protein>
    <recommendedName>
        <fullName evidence="4">ASTRA-associated protein 1</fullName>
    </recommendedName>
</protein>
<name>A0A8H6WXK4_9AGAR</name>
<evidence type="ECO:0000313" key="5">
    <source>
        <dbReference type="EMBL" id="KAF7330455.1"/>
    </source>
</evidence>
<dbReference type="PANTHER" id="PTHR19854:SF1">
    <property type="entry name" value="GUANINE NUCLEOTIDE-BINDING PROTEIN SUBUNIT BETA-LIKE PROTEIN 1"/>
    <property type="match status" value="1"/>
</dbReference>
<evidence type="ECO:0000256" key="1">
    <source>
        <dbReference type="ARBA" id="ARBA00022574"/>
    </source>
</evidence>
<keyword evidence="2" id="KW-0677">Repeat</keyword>
<dbReference type="SMART" id="SM00320">
    <property type="entry name" value="WD40"/>
    <property type="match status" value="3"/>
</dbReference>
<proteinExistence type="inferred from homology"/>
<keyword evidence="1" id="KW-0853">WD repeat</keyword>
<dbReference type="AlphaFoldDB" id="A0A8H6WXK4"/>
<dbReference type="InterPro" id="IPR001680">
    <property type="entry name" value="WD40_rpt"/>
</dbReference>
<dbReference type="EMBL" id="JACAZI010000033">
    <property type="protein sequence ID" value="KAF7330455.1"/>
    <property type="molecule type" value="Genomic_DNA"/>
</dbReference>
<evidence type="ECO:0000256" key="3">
    <source>
        <dbReference type="ARBA" id="ARBA00037931"/>
    </source>
</evidence>
<dbReference type="Pfam" id="PF00400">
    <property type="entry name" value="WD40"/>
    <property type="match status" value="1"/>
</dbReference>